<accession>A0A0W8EYH6</accession>
<proteinExistence type="predicted"/>
<organism evidence="1">
    <name type="scientific">hydrocarbon metagenome</name>
    <dbReference type="NCBI Taxonomy" id="938273"/>
    <lineage>
        <taxon>unclassified sequences</taxon>
        <taxon>metagenomes</taxon>
        <taxon>ecological metagenomes</taxon>
    </lineage>
</organism>
<comment type="caution">
    <text evidence="1">The sequence shown here is derived from an EMBL/GenBank/DDBJ whole genome shotgun (WGS) entry which is preliminary data.</text>
</comment>
<protein>
    <submittedName>
        <fullName evidence="1">Uncharacterized protein</fullName>
    </submittedName>
</protein>
<reference evidence="1" key="1">
    <citation type="journal article" date="2015" name="Proc. Natl. Acad. Sci. U.S.A.">
        <title>Networks of energetic and metabolic interactions define dynamics in microbial communities.</title>
        <authorList>
            <person name="Embree M."/>
            <person name="Liu J.K."/>
            <person name="Al-Bassam M.M."/>
            <person name="Zengler K."/>
        </authorList>
    </citation>
    <scope>NUCLEOTIDE SEQUENCE</scope>
</reference>
<gene>
    <name evidence="1" type="ORF">ASZ90_016355</name>
</gene>
<name>A0A0W8EYH6_9ZZZZ</name>
<dbReference type="AlphaFoldDB" id="A0A0W8EYH6"/>
<sequence length="67" mass="7309">MAGLNSYKPGKYEGAPYHANMQGFPFYEQSIEEVGTVSGGRPRTSGFFGRMSGDRPTLPCQKECTDA</sequence>
<evidence type="ECO:0000313" key="1">
    <source>
        <dbReference type="EMBL" id="KUG13625.1"/>
    </source>
</evidence>
<dbReference type="EMBL" id="LNQE01001714">
    <property type="protein sequence ID" value="KUG13625.1"/>
    <property type="molecule type" value="Genomic_DNA"/>
</dbReference>